<dbReference type="WBParaSite" id="nRc.2.0.1.t37128-RA">
    <property type="protein sequence ID" value="nRc.2.0.1.t37128-RA"/>
    <property type="gene ID" value="nRc.2.0.1.g37128"/>
</dbReference>
<sequence length="257" mass="29111">MECTFITFALRMGTFLYRPYRQRDVAKYASFFWERLAEGYKGHWKLLAKIINDRDGLTGRRKLVLHRHRQAEQDQTRPFELKLTEQATPSVSKEEVDAGKSSPEKDELYQKTMKIVPKKWHSQADILYDYATNNPHMEWSDKGEMIINGNKITGTNIVDLISDVVRMGSKRQPALGADIFVKNLIKENVPRDVFVNKSRLNVGSDAEDVYASPVGPPSARKKKITQLGSSTILSKLTRRAMGGSLASKAPRTNVVVV</sequence>
<proteinExistence type="predicted"/>
<organism evidence="1 2">
    <name type="scientific">Romanomermis culicivorax</name>
    <name type="common">Nematode worm</name>
    <dbReference type="NCBI Taxonomy" id="13658"/>
    <lineage>
        <taxon>Eukaryota</taxon>
        <taxon>Metazoa</taxon>
        <taxon>Ecdysozoa</taxon>
        <taxon>Nematoda</taxon>
        <taxon>Enoplea</taxon>
        <taxon>Dorylaimia</taxon>
        <taxon>Mermithida</taxon>
        <taxon>Mermithoidea</taxon>
        <taxon>Mermithidae</taxon>
        <taxon>Romanomermis</taxon>
    </lineage>
</organism>
<name>A0A915KEA9_ROMCU</name>
<evidence type="ECO:0000313" key="2">
    <source>
        <dbReference type="WBParaSite" id="nRc.2.0.1.t37128-RA"/>
    </source>
</evidence>
<keyword evidence="1" id="KW-1185">Reference proteome</keyword>
<reference evidence="2" key="1">
    <citation type="submission" date="2022-11" db="UniProtKB">
        <authorList>
            <consortium name="WormBaseParasite"/>
        </authorList>
    </citation>
    <scope>IDENTIFICATION</scope>
</reference>
<accession>A0A915KEA9</accession>
<dbReference type="AlphaFoldDB" id="A0A915KEA9"/>
<evidence type="ECO:0000313" key="1">
    <source>
        <dbReference type="Proteomes" id="UP000887565"/>
    </source>
</evidence>
<dbReference type="Proteomes" id="UP000887565">
    <property type="component" value="Unplaced"/>
</dbReference>
<protein>
    <submittedName>
        <fullName evidence="2">Uncharacterized protein</fullName>
    </submittedName>
</protein>